<dbReference type="Proteomes" id="UP000283841">
    <property type="component" value="Unassembled WGS sequence"/>
</dbReference>
<feature type="transmembrane region" description="Helical" evidence="8">
    <location>
        <begin position="381"/>
        <end position="398"/>
    </location>
</feature>
<evidence type="ECO:0000256" key="3">
    <source>
        <dbReference type="ARBA" id="ARBA00022448"/>
    </source>
</evidence>
<comment type="subcellular location">
    <subcellularLocation>
        <location evidence="1">Membrane</location>
        <topology evidence="1">Multi-pass membrane protein</topology>
    </subcellularLocation>
</comment>
<comment type="caution">
    <text evidence="9">The sequence shown here is derived from an EMBL/GenBank/DDBJ whole genome shotgun (WGS) entry which is preliminary data.</text>
</comment>
<evidence type="ECO:0000256" key="2">
    <source>
        <dbReference type="ARBA" id="ARBA00008335"/>
    </source>
</evidence>
<evidence type="ECO:0000256" key="5">
    <source>
        <dbReference type="ARBA" id="ARBA00022989"/>
    </source>
</evidence>
<feature type="transmembrane region" description="Helical" evidence="8">
    <location>
        <begin position="343"/>
        <end position="361"/>
    </location>
</feature>
<dbReference type="PANTHER" id="PTHR23501">
    <property type="entry name" value="MAJOR FACILITATOR SUPERFAMILY"/>
    <property type="match status" value="1"/>
</dbReference>
<sequence length="622" mass="68279">MGRSLTHLWHDKANLFHLHQSGPSRITQTENVIEKDTSTQTTGQKDTKDAVESSAPVAAPTPSHAYNGVSDVEALTNAWTTQSLIAAYLFAFLVFFINSLQQETTNSLSPYVYSAFEGHSLLSTTSVLTSIIGGVSKLPIAKIIDVWGRPEGFAVMVALCTLGEIPSYASQDSGLTCQGLIMMAACHNVETYVAAQVLYWVGYNGMDYVLHVFLSDTTGLLNRAFVWGIASTPYIATTFAGPAAAQRFYDENAVRWGFGTFVILTPVVAAPILILLWYNRRKARKMGLVQKRERSGRTYFRSAKYYLTEFDAVGLILITAAFTLVLLPLTLASSKAHKWQSPAIIVMIIVGGFCFVAFALWERFCAPVSFLPFAMLADRTLLGACILSLVLYVSFYSWDIYFSSYLQVVFNTTIKDTGYIMNIYSIGSCFWSVPLGLIIRKVGRIKWVALAAMPLLFLGSGLMIRFRYPNSPIGYVIMCEIFKAFAGGTLVICEEMAAMASGSHDTIAVAYAMVGLSAKIGGSIGSSICGAIWTNTVPQKLREYLPANSKQLAPEIYLSLKVALKYPIGNPIRDATIKAYGVAQRRMLITGVSILPLALFAVLMWKDIQLKQVKQIKGKVLS</sequence>
<keyword evidence="5 8" id="KW-1133">Transmembrane helix</keyword>
<keyword evidence="10" id="KW-1185">Reference proteome</keyword>
<dbReference type="Gene3D" id="1.20.1250.20">
    <property type="entry name" value="MFS general substrate transporter like domains"/>
    <property type="match status" value="2"/>
</dbReference>
<evidence type="ECO:0000313" key="9">
    <source>
        <dbReference type="EMBL" id="RWQ91235.1"/>
    </source>
</evidence>
<proteinExistence type="inferred from homology"/>
<feature type="transmembrane region" description="Helical" evidence="8">
    <location>
        <begin position="224"/>
        <end position="244"/>
    </location>
</feature>
<feature type="transmembrane region" description="Helical" evidence="8">
    <location>
        <begin position="587"/>
        <end position="605"/>
    </location>
</feature>
<dbReference type="GO" id="GO:0005886">
    <property type="term" value="C:plasma membrane"/>
    <property type="evidence" value="ECO:0007669"/>
    <property type="project" value="TreeGrafter"/>
</dbReference>
<evidence type="ECO:0000256" key="7">
    <source>
        <dbReference type="SAM" id="MobiDB-lite"/>
    </source>
</evidence>
<dbReference type="PANTHER" id="PTHR23501:SF107">
    <property type="entry name" value="TRANSPORTER, PUTATIVE (AFU_ORTHOLOGUE AFUA_7G04730)-RELATED"/>
    <property type="match status" value="1"/>
</dbReference>
<dbReference type="InterPro" id="IPR036259">
    <property type="entry name" value="MFS_trans_sf"/>
</dbReference>
<evidence type="ECO:0000313" key="10">
    <source>
        <dbReference type="Proteomes" id="UP000283841"/>
    </source>
</evidence>
<feature type="transmembrane region" description="Helical" evidence="8">
    <location>
        <begin position="447"/>
        <end position="466"/>
    </location>
</feature>
<gene>
    <name evidence="9" type="ORF">C8Q69DRAFT_448712</name>
</gene>
<comment type="similarity">
    <text evidence="2">Belongs to the major facilitator superfamily.</text>
</comment>
<dbReference type="AlphaFoldDB" id="A0A443HHE0"/>
<feature type="transmembrane region" description="Helical" evidence="8">
    <location>
        <begin position="79"/>
        <end position="97"/>
    </location>
</feature>
<dbReference type="Pfam" id="PF06609">
    <property type="entry name" value="TRI12"/>
    <property type="match status" value="1"/>
</dbReference>
<evidence type="ECO:0000256" key="1">
    <source>
        <dbReference type="ARBA" id="ARBA00004141"/>
    </source>
</evidence>
<evidence type="ECO:0000256" key="4">
    <source>
        <dbReference type="ARBA" id="ARBA00022692"/>
    </source>
</evidence>
<dbReference type="InterPro" id="IPR010573">
    <property type="entry name" value="MFS_Str1/Tri12-like"/>
</dbReference>
<organism evidence="9 10">
    <name type="scientific">Byssochlamys spectabilis</name>
    <name type="common">Paecilomyces variotii</name>
    <dbReference type="NCBI Taxonomy" id="264951"/>
    <lineage>
        <taxon>Eukaryota</taxon>
        <taxon>Fungi</taxon>
        <taxon>Dikarya</taxon>
        <taxon>Ascomycota</taxon>
        <taxon>Pezizomycotina</taxon>
        <taxon>Eurotiomycetes</taxon>
        <taxon>Eurotiomycetidae</taxon>
        <taxon>Eurotiales</taxon>
        <taxon>Thermoascaceae</taxon>
        <taxon>Paecilomyces</taxon>
    </lineage>
</organism>
<dbReference type="RefSeq" id="XP_028480880.1">
    <property type="nucleotide sequence ID" value="XM_028629305.1"/>
</dbReference>
<name>A0A443HHE0_BYSSP</name>
<dbReference type="GO" id="GO:0022857">
    <property type="term" value="F:transmembrane transporter activity"/>
    <property type="evidence" value="ECO:0007669"/>
    <property type="project" value="InterPro"/>
</dbReference>
<feature type="transmembrane region" description="Helical" evidence="8">
    <location>
        <begin position="472"/>
        <end position="493"/>
    </location>
</feature>
<dbReference type="EMBL" id="RCNU01000024">
    <property type="protein sequence ID" value="RWQ91235.1"/>
    <property type="molecule type" value="Genomic_DNA"/>
</dbReference>
<evidence type="ECO:0000256" key="8">
    <source>
        <dbReference type="SAM" id="Phobius"/>
    </source>
</evidence>
<evidence type="ECO:0000256" key="6">
    <source>
        <dbReference type="ARBA" id="ARBA00023136"/>
    </source>
</evidence>
<keyword evidence="6 8" id="KW-0472">Membrane</keyword>
<feature type="transmembrane region" description="Helical" evidence="8">
    <location>
        <begin position="310"/>
        <end position="331"/>
    </location>
</feature>
<keyword evidence="4 8" id="KW-0812">Transmembrane</keyword>
<keyword evidence="3" id="KW-0813">Transport</keyword>
<dbReference type="GeneID" id="39598582"/>
<accession>A0A443HHE0</accession>
<feature type="transmembrane region" description="Helical" evidence="8">
    <location>
        <begin position="418"/>
        <end position="440"/>
    </location>
</feature>
<reference evidence="9 10" key="1">
    <citation type="journal article" date="2018" name="Front. Microbiol.">
        <title>Genomic and genetic insights into a cosmopolitan fungus, Paecilomyces variotii (Eurotiales).</title>
        <authorList>
            <person name="Urquhart A.S."/>
            <person name="Mondo S.J."/>
            <person name="Makela M.R."/>
            <person name="Hane J.K."/>
            <person name="Wiebenga A."/>
            <person name="He G."/>
            <person name="Mihaltcheva S."/>
            <person name="Pangilinan J."/>
            <person name="Lipzen A."/>
            <person name="Barry K."/>
            <person name="de Vries R.P."/>
            <person name="Grigoriev I.V."/>
            <person name="Idnurm A."/>
        </authorList>
    </citation>
    <scope>NUCLEOTIDE SEQUENCE [LARGE SCALE GENOMIC DNA]</scope>
    <source>
        <strain evidence="9 10">CBS 101075</strain>
    </source>
</reference>
<dbReference type="FunFam" id="1.20.1250.20:FF:000284">
    <property type="entry name" value="Siderophore iron transporter mirB"/>
    <property type="match status" value="1"/>
</dbReference>
<feature type="transmembrane region" description="Helical" evidence="8">
    <location>
        <begin position="256"/>
        <end position="278"/>
    </location>
</feature>
<protein>
    <submittedName>
        <fullName evidence="9">Putative siderophore iron transporter</fullName>
    </submittedName>
</protein>
<dbReference type="VEuPathDB" id="FungiDB:C8Q69DRAFT_448712"/>
<dbReference type="SUPFAM" id="SSF103473">
    <property type="entry name" value="MFS general substrate transporter"/>
    <property type="match status" value="1"/>
</dbReference>
<feature type="region of interest" description="Disordered" evidence="7">
    <location>
        <begin position="35"/>
        <end position="57"/>
    </location>
</feature>